<sequence length="208" mass="24097">MAFLGHLGPLHPLQPAIRNAPSMGPLFPFWAKSNEAKRSQQPTLKARWVPNHQWAHLSQFCPQSHQSQKWPKGPQDSNWPRTTFWQSFNPLPLATTRGHQLKPRKLPPPLRGKTLLHQMYSIPRIQEWCTYGIIYHYEPILLRNPMVMLSGPKYAIPIQFPKYITHVDGSHFSHSVLQSLVANRRPFEDPNHLALQELDCLFFSGLFQ</sequence>
<name>A0A9Q3BX84_9BASI</name>
<gene>
    <name evidence="1" type="ORF">O181_013896</name>
</gene>
<dbReference type="EMBL" id="AVOT02003651">
    <property type="protein sequence ID" value="MBW0474181.1"/>
    <property type="molecule type" value="Genomic_DNA"/>
</dbReference>
<accession>A0A9Q3BX84</accession>
<comment type="caution">
    <text evidence="1">The sequence shown here is derived from an EMBL/GenBank/DDBJ whole genome shotgun (WGS) entry which is preliminary data.</text>
</comment>
<proteinExistence type="predicted"/>
<evidence type="ECO:0000313" key="1">
    <source>
        <dbReference type="EMBL" id="MBW0474181.1"/>
    </source>
</evidence>
<dbReference type="AlphaFoldDB" id="A0A9Q3BX84"/>
<dbReference type="Proteomes" id="UP000765509">
    <property type="component" value="Unassembled WGS sequence"/>
</dbReference>
<reference evidence="1" key="1">
    <citation type="submission" date="2021-03" db="EMBL/GenBank/DDBJ databases">
        <title>Draft genome sequence of rust myrtle Austropuccinia psidii MF-1, a brazilian biotype.</title>
        <authorList>
            <person name="Quecine M.C."/>
            <person name="Pachon D.M.R."/>
            <person name="Bonatelli M.L."/>
            <person name="Correr F.H."/>
            <person name="Franceschini L.M."/>
            <person name="Leite T.F."/>
            <person name="Margarido G.R.A."/>
            <person name="Almeida C.A."/>
            <person name="Ferrarezi J.A."/>
            <person name="Labate C.A."/>
        </authorList>
    </citation>
    <scope>NUCLEOTIDE SEQUENCE</scope>
    <source>
        <strain evidence="1">MF-1</strain>
    </source>
</reference>
<evidence type="ECO:0000313" key="2">
    <source>
        <dbReference type="Proteomes" id="UP000765509"/>
    </source>
</evidence>
<protein>
    <submittedName>
        <fullName evidence="1">Uncharacterized protein</fullName>
    </submittedName>
</protein>
<keyword evidence="2" id="KW-1185">Reference proteome</keyword>
<organism evidence="1 2">
    <name type="scientific">Austropuccinia psidii MF-1</name>
    <dbReference type="NCBI Taxonomy" id="1389203"/>
    <lineage>
        <taxon>Eukaryota</taxon>
        <taxon>Fungi</taxon>
        <taxon>Dikarya</taxon>
        <taxon>Basidiomycota</taxon>
        <taxon>Pucciniomycotina</taxon>
        <taxon>Pucciniomycetes</taxon>
        <taxon>Pucciniales</taxon>
        <taxon>Sphaerophragmiaceae</taxon>
        <taxon>Austropuccinia</taxon>
    </lineage>
</organism>